<name>A0A437A3T7_ARTFL</name>
<dbReference type="EMBL" id="SAEB01000006">
    <property type="protein sequence ID" value="RVD85778.1"/>
    <property type="molecule type" value="Genomic_DNA"/>
</dbReference>
<proteinExistence type="predicted"/>
<sequence>MDPKYNRYKLLECILKEATPKGERIFVFSIFLAIAIPTVFKEDGLQYLSDIVEAVEQYIRRVGEGLETVWKSLNGSADSLVVQLIVPVYRTAGTCTPDNPSAFQDGDGGVLPGVSKGRVFKYRDFGLAVLSRDKYKCTVTGKFDTDAETGTVYKVVHIIPWGPDWNTSRSKETRNRLTWNLLDIFTANGSGRLSDTLSMNLDEVGNGLTLDREVYRRFEGLQFWLDFETETEADSIYTVEGDTKGIFGPGGMPPDTRVYLGKGRHVDRRLLDIHARLSRVSTVSGAVNVAKEFTGKGATEFVEHGPDHKSVHPKALELKLLSINELENKNP</sequence>
<dbReference type="OrthoDB" id="5275057at2759"/>
<evidence type="ECO:0000313" key="2">
    <source>
        <dbReference type="Proteomes" id="UP000283090"/>
    </source>
</evidence>
<dbReference type="GeneID" id="93586396"/>
<evidence type="ECO:0000313" key="1">
    <source>
        <dbReference type="EMBL" id="RVD85778.1"/>
    </source>
</evidence>
<reference evidence="1 2" key="1">
    <citation type="submission" date="2019-01" db="EMBL/GenBank/DDBJ databases">
        <title>Intercellular communication is required for trap formation in the nematode-trapping fungus Duddingtonia flagrans.</title>
        <authorList>
            <person name="Youssar L."/>
            <person name="Wernet V."/>
            <person name="Hensel N."/>
            <person name="Hildebrandt H.-G."/>
            <person name="Fischer R."/>
        </authorList>
    </citation>
    <scope>NUCLEOTIDE SEQUENCE [LARGE SCALE GENOMIC DNA]</scope>
    <source>
        <strain evidence="1 2">CBS H-5679</strain>
    </source>
</reference>
<evidence type="ECO:0008006" key="3">
    <source>
        <dbReference type="Google" id="ProtNLM"/>
    </source>
</evidence>
<organism evidence="1 2">
    <name type="scientific">Arthrobotrys flagrans</name>
    <name type="common">Nematode-trapping fungus</name>
    <name type="synonym">Trichothecium flagrans</name>
    <dbReference type="NCBI Taxonomy" id="97331"/>
    <lineage>
        <taxon>Eukaryota</taxon>
        <taxon>Fungi</taxon>
        <taxon>Dikarya</taxon>
        <taxon>Ascomycota</taxon>
        <taxon>Pezizomycotina</taxon>
        <taxon>Orbiliomycetes</taxon>
        <taxon>Orbiliales</taxon>
        <taxon>Orbiliaceae</taxon>
        <taxon>Arthrobotrys</taxon>
    </lineage>
</organism>
<accession>A0A437A3T7</accession>
<dbReference type="RefSeq" id="XP_067491322.1">
    <property type="nucleotide sequence ID" value="XM_067633121.1"/>
</dbReference>
<dbReference type="Proteomes" id="UP000283090">
    <property type="component" value="Unassembled WGS sequence"/>
</dbReference>
<dbReference type="VEuPathDB" id="FungiDB:DFL_004085"/>
<keyword evidence="2" id="KW-1185">Reference proteome</keyword>
<protein>
    <recommendedName>
        <fullName evidence="3">HNH nuclease domain-containing protein</fullName>
    </recommendedName>
</protein>
<dbReference type="STRING" id="97331.A0A437A3T7"/>
<dbReference type="AlphaFoldDB" id="A0A437A3T7"/>
<comment type="caution">
    <text evidence="1">The sequence shown here is derived from an EMBL/GenBank/DDBJ whole genome shotgun (WGS) entry which is preliminary data.</text>
</comment>
<gene>
    <name evidence="1" type="ORF">DFL_004085</name>
</gene>